<dbReference type="AlphaFoldDB" id="A0AAF0JDL7"/>
<dbReference type="InterPro" id="IPR036610">
    <property type="entry name" value="PEBP-like_sf"/>
</dbReference>
<organism evidence="1 2">
    <name type="scientific">Malassezia psittaci</name>
    <dbReference type="NCBI Taxonomy" id="1821823"/>
    <lineage>
        <taxon>Eukaryota</taxon>
        <taxon>Fungi</taxon>
        <taxon>Dikarya</taxon>
        <taxon>Basidiomycota</taxon>
        <taxon>Ustilaginomycotina</taxon>
        <taxon>Malasseziomycetes</taxon>
        <taxon>Malasseziales</taxon>
        <taxon>Malasseziaceae</taxon>
        <taxon>Malassezia</taxon>
    </lineage>
</organism>
<dbReference type="PANTHER" id="PTHR11362:SF82">
    <property type="entry name" value="PHOSPHATIDYLETHANOLAMINE-BINDING PROTEIN 4"/>
    <property type="match status" value="1"/>
</dbReference>
<gene>
    <name evidence="1" type="primary">MRPL35</name>
    <name evidence="1" type="ORF">MPSI1_001155</name>
</gene>
<keyword evidence="1" id="KW-0689">Ribosomal protein</keyword>
<dbReference type="Proteomes" id="UP001214628">
    <property type="component" value="Chromosome 1"/>
</dbReference>
<dbReference type="Gene3D" id="1.20.58.1180">
    <property type="match status" value="1"/>
</dbReference>
<proteinExistence type="predicted"/>
<keyword evidence="2" id="KW-1185">Reference proteome</keyword>
<sequence length="337" mass="38234">MAGRLVSRTAGVMPRLLGRRMQSNWSPVVPKGKLPVYDEALAFIEADSKVQRELRDIAKEQQGSSKELIYAHEVASELNLPEVRNQFLAGEADLSKPVFRHLREQAWRLGGSLDQLIERATLMHVLPDVVPEITFEADLQVKFGSGDGVGDHGGQGGDILAGVHLPTSLTRQAPQITATVFHTETRNYTLMLVDPDKPSLENDSFETYIHWLVQDIPISATQSQLPMTTKEVLPYIPPHPQQGTPYHRYTMLLFEQSDTSLLNTAARTMINVAQFATTHNLQLRGLHFWREQWSKENQSSVSEVYRDVLKEDEPRYGYEPRQDKLKDAFGVRHSKYY</sequence>
<protein>
    <submittedName>
        <fullName evidence="1">Mitochondrial 54S ribosomal protein YmL35</fullName>
    </submittedName>
</protein>
<evidence type="ECO:0000313" key="2">
    <source>
        <dbReference type="Proteomes" id="UP001214628"/>
    </source>
</evidence>
<dbReference type="PANTHER" id="PTHR11362">
    <property type="entry name" value="PHOSPHATIDYLETHANOLAMINE-BINDING PROTEIN"/>
    <property type="match status" value="1"/>
</dbReference>
<dbReference type="EMBL" id="CP118375">
    <property type="protein sequence ID" value="WFD42510.1"/>
    <property type="molecule type" value="Genomic_DNA"/>
</dbReference>
<dbReference type="InterPro" id="IPR035810">
    <property type="entry name" value="PEBP_euk"/>
</dbReference>
<name>A0AAF0JDL7_9BASI</name>
<keyword evidence="1" id="KW-0687">Ribonucleoprotein</keyword>
<dbReference type="InterPro" id="IPR008914">
    <property type="entry name" value="PEBP"/>
</dbReference>
<dbReference type="Pfam" id="PF01161">
    <property type="entry name" value="PBP"/>
    <property type="match status" value="1"/>
</dbReference>
<dbReference type="GO" id="GO:0005840">
    <property type="term" value="C:ribosome"/>
    <property type="evidence" value="ECO:0007669"/>
    <property type="project" value="UniProtKB-KW"/>
</dbReference>
<dbReference type="CDD" id="cd00866">
    <property type="entry name" value="PEBP_euk"/>
    <property type="match status" value="1"/>
</dbReference>
<accession>A0AAF0JDL7</accession>
<evidence type="ECO:0000313" key="1">
    <source>
        <dbReference type="EMBL" id="WFD42510.1"/>
    </source>
</evidence>
<dbReference type="Gene3D" id="3.90.280.10">
    <property type="entry name" value="PEBP-like"/>
    <property type="match status" value="1"/>
</dbReference>
<dbReference type="SUPFAM" id="SSF49777">
    <property type="entry name" value="PEBP-like"/>
    <property type="match status" value="1"/>
</dbReference>
<reference evidence="1" key="1">
    <citation type="submission" date="2023-02" db="EMBL/GenBank/DDBJ databases">
        <title>Mating type loci evolution in Malassezia.</title>
        <authorList>
            <person name="Coelho M.A."/>
        </authorList>
    </citation>
    <scope>NUCLEOTIDE SEQUENCE</scope>
    <source>
        <strain evidence="1">CBS 14136</strain>
    </source>
</reference>